<organism evidence="1 2">
    <name type="scientific">Pseudomonas putida ND6</name>
    <dbReference type="NCBI Taxonomy" id="231023"/>
    <lineage>
        <taxon>Bacteria</taxon>
        <taxon>Pseudomonadati</taxon>
        <taxon>Pseudomonadota</taxon>
        <taxon>Gammaproteobacteria</taxon>
        <taxon>Pseudomonadales</taxon>
        <taxon>Pseudomonadaceae</taxon>
        <taxon>Pseudomonas</taxon>
    </lineage>
</organism>
<proteinExistence type="predicted"/>
<dbReference type="PANTHER" id="PTHR38460">
    <property type="entry name" value="TAUTOMERASE YOLI-RELATED"/>
    <property type="match status" value="1"/>
</dbReference>
<dbReference type="Pfam" id="PF14552">
    <property type="entry name" value="Tautomerase_2"/>
    <property type="match status" value="1"/>
</dbReference>
<dbReference type="InterPro" id="IPR037479">
    <property type="entry name" value="Tauto_MSAD"/>
</dbReference>
<protein>
    <submittedName>
        <fullName evidence="1">4-oxalocrotonate tautomerase</fullName>
    </submittedName>
</protein>
<dbReference type="EMBL" id="CP003588">
    <property type="protein sequence ID" value="AFK71542.1"/>
    <property type="molecule type" value="Genomic_DNA"/>
</dbReference>
<reference evidence="1 2" key="1">
    <citation type="journal article" date="2012" name="J. Bacteriol.">
        <title>Complete Genome Sequence of the Naphthalene-Degrading Pseudomonas putida Strain ND6.</title>
        <authorList>
            <person name="Li S."/>
            <person name="Zhao H."/>
            <person name="Li Y."/>
            <person name="Niu S."/>
            <person name="Cai B."/>
        </authorList>
    </citation>
    <scope>NUCLEOTIDE SEQUENCE [LARGE SCALE GENOMIC DNA]</scope>
    <source>
        <strain evidence="1 2">ND6</strain>
    </source>
</reference>
<evidence type="ECO:0000313" key="1">
    <source>
        <dbReference type="EMBL" id="AFK71542.1"/>
    </source>
</evidence>
<evidence type="ECO:0000313" key="2">
    <source>
        <dbReference type="Proteomes" id="UP000005268"/>
    </source>
</evidence>
<dbReference type="RefSeq" id="WP_014755980.1">
    <property type="nucleotide sequence ID" value="NC_017986.1"/>
</dbReference>
<dbReference type="Gene3D" id="3.30.429.10">
    <property type="entry name" value="Macrophage Migration Inhibitory Factor"/>
    <property type="match status" value="1"/>
</dbReference>
<sequence length="147" mass="16347">MITSNDATLEELQMPVFTAYLPKGRFSPEEKRSIAHAFNQTLVQGLGIPEGDHFVVLSEHGNDELFIHPTFMDMNRDPKNAMIVTVLLGAHRPLEDKRALVSTLNRLVCEAVDISSDDIFVALIPAPNENFSFGRGELQLAEGSPKW</sequence>
<gene>
    <name evidence="1" type="ORF">YSA_08823</name>
</gene>
<dbReference type="KEGG" id="ppi:YSA_08823"/>
<dbReference type="PANTHER" id="PTHR38460:SF1">
    <property type="entry name" value="TAUTOMERASE YOLI-RELATED"/>
    <property type="match status" value="1"/>
</dbReference>
<dbReference type="SUPFAM" id="SSF55331">
    <property type="entry name" value="Tautomerase/MIF"/>
    <property type="match status" value="1"/>
</dbReference>
<dbReference type="HOGENOM" id="CLU_148073_0_0_6"/>
<name>I3V1C1_PSEPU</name>
<accession>I3V1C1</accession>
<dbReference type="InterPro" id="IPR014347">
    <property type="entry name" value="Tautomerase/MIF_sf"/>
</dbReference>
<dbReference type="Proteomes" id="UP000005268">
    <property type="component" value="Chromosome"/>
</dbReference>
<dbReference type="AlphaFoldDB" id="I3V1C1"/>